<evidence type="ECO:0000313" key="1">
    <source>
        <dbReference type="EMBL" id="RFM25142.1"/>
    </source>
</evidence>
<dbReference type="AlphaFoldDB" id="A0A395M362"/>
<organism evidence="1 2">
    <name type="scientific">Candidatus Thermochlorobacter aerophilus</name>
    <dbReference type="NCBI Taxonomy" id="1868324"/>
    <lineage>
        <taxon>Bacteria</taxon>
        <taxon>Pseudomonadati</taxon>
        <taxon>Chlorobiota</taxon>
        <taxon>Chlorobiia</taxon>
        <taxon>Chlorobiales</taxon>
        <taxon>Candidatus Thermochlorobacteriaceae</taxon>
        <taxon>Candidatus Thermochlorobacter</taxon>
    </lineage>
</organism>
<dbReference type="Proteomes" id="UP000266389">
    <property type="component" value="Unassembled WGS sequence"/>
</dbReference>
<comment type="caution">
    <text evidence="1">The sequence shown here is derived from an EMBL/GenBank/DDBJ whole genome shotgun (WGS) entry which is preliminary data.</text>
</comment>
<name>A0A395M362_9BACT</name>
<accession>A0A395M362</accession>
<evidence type="ECO:0000313" key="2">
    <source>
        <dbReference type="Proteomes" id="UP000266389"/>
    </source>
</evidence>
<sequence>MLKVFLKNSPENKALHAFSRMKKSREIDARKLVGDVLFLFHLLYLQIDFIKRVSGITATVSQCLKILITVPLVFCYEKSSS</sequence>
<gene>
    <name evidence="1" type="ORF">D0433_02125</name>
</gene>
<protein>
    <submittedName>
        <fullName evidence="1">Uncharacterized protein</fullName>
    </submittedName>
</protein>
<proteinExistence type="predicted"/>
<reference evidence="1 2" key="1">
    <citation type="journal article" date="2011" name="ISME J.">
        <title>Community ecology of hot spring cyanobacterial mats: predominant populations and their functional potential.</title>
        <authorList>
            <person name="Klatt C.G."/>
            <person name="Wood J.M."/>
            <person name="Rusch D.B."/>
            <person name="Bateson M.M."/>
            <person name="Hamamura N."/>
            <person name="Heidelberg J.F."/>
            <person name="Grossman A.R."/>
            <person name="Bhaya D."/>
            <person name="Cohan F.M."/>
            <person name="Kuhl M."/>
            <person name="Bryant D.A."/>
            <person name="Ward D.M."/>
        </authorList>
    </citation>
    <scope>NUCLEOTIDE SEQUENCE [LARGE SCALE GENOMIC DNA]</scope>
    <source>
        <strain evidence="1">OS</strain>
    </source>
</reference>
<dbReference type="EMBL" id="PHFL01000009">
    <property type="protein sequence ID" value="RFM25142.1"/>
    <property type="molecule type" value="Genomic_DNA"/>
</dbReference>